<reference evidence="9 10" key="1">
    <citation type="submission" date="2024-09" db="EMBL/GenBank/DDBJ databases">
        <authorList>
            <person name="Sun Q."/>
            <person name="Mori K."/>
        </authorList>
    </citation>
    <scope>NUCLEOTIDE SEQUENCE [LARGE SCALE GENOMIC DNA]</scope>
    <source>
        <strain evidence="9 10">CICC 10874</strain>
    </source>
</reference>
<name>A0ABV6RH85_9MICO</name>
<evidence type="ECO:0000313" key="9">
    <source>
        <dbReference type="EMBL" id="MFC0675268.1"/>
    </source>
</evidence>
<evidence type="ECO:0000259" key="8">
    <source>
        <dbReference type="SMART" id="SM00852"/>
    </source>
</evidence>
<dbReference type="InterPro" id="IPR005110">
    <property type="entry name" value="MoeA_linker/N"/>
</dbReference>
<keyword evidence="7" id="KW-0808">Transferase</keyword>
<feature type="domain" description="MoaB/Mog" evidence="8">
    <location>
        <begin position="192"/>
        <end position="339"/>
    </location>
</feature>
<dbReference type="Gene3D" id="3.90.105.10">
    <property type="entry name" value="Molybdopterin biosynthesis moea protein, domain 2"/>
    <property type="match status" value="1"/>
</dbReference>
<dbReference type="EMBL" id="JBHLSV010000021">
    <property type="protein sequence ID" value="MFC0675268.1"/>
    <property type="molecule type" value="Genomic_DNA"/>
</dbReference>
<keyword evidence="7" id="KW-0460">Magnesium</keyword>
<dbReference type="InterPro" id="IPR036688">
    <property type="entry name" value="MoeA_C_domain_IV_sf"/>
</dbReference>
<dbReference type="NCBIfam" id="NF045515">
    <property type="entry name" value="Glp_gephyrin"/>
    <property type="match status" value="1"/>
</dbReference>
<dbReference type="Pfam" id="PF00994">
    <property type="entry name" value="MoCF_biosynth"/>
    <property type="match status" value="1"/>
</dbReference>
<comment type="similarity">
    <text evidence="3 7">Belongs to the MoeA family.</text>
</comment>
<dbReference type="Gene3D" id="2.40.340.10">
    <property type="entry name" value="MoeA, C-terminal, domain IV"/>
    <property type="match status" value="1"/>
</dbReference>
<dbReference type="InterPro" id="IPR005111">
    <property type="entry name" value="MoeA_C_domain_IV"/>
</dbReference>
<dbReference type="InterPro" id="IPR038987">
    <property type="entry name" value="MoeA-like"/>
</dbReference>
<dbReference type="RefSeq" id="WP_376982147.1">
    <property type="nucleotide sequence ID" value="NZ_JBHLSV010000021.1"/>
</dbReference>
<keyword evidence="10" id="KW-1185">Reference proteome</keyword>
<dbReference type="InterPro" id="IPR036425">
    <property type="entry name" value="MoaB/Mog-like_dom_sf"/>
</dbReference>
<comment type="cofactor">
    <cofactor evidence="7">
        <name>Mg(2+)</name>
        <dbReference type="ChEBI" id="CHEBI:18420"/>
    </cofactor>
</comment>
<comment type="function">
    <text evidence="1 7">Catalyzes the insertion of molybdate into adenylated molybdopterin with the concomitant release of AMP.</text>
</comment>
<accession>A0ABV6RH85</accession>
<comment type="pathway">
    <text evidence="2 7">Cofactor biosynthesis; molybdopterin biosynthesis.</text>
</comment>
<dbReference type="Gene3D" id="3.40.980.10">
    <property type="entry name" value="MoaB/Mog-like domain"/>
    <property type="match status" value="1"/>
</dbReference>
<dbReference type="SUPFAM" id="SSF63867">
    <property type="entry name" value="MoeA C-terminal domain-like"/>
    <property type="match status" value="1"/>
</dbReference>
<comment type="caution">
    <text evidence="9">The sequence shown here is derived from an EMBL/GenBank/DDBJ whole genome shotgun (WGS) entry which is preliminary data.</text>
</comment>
<dbReference type="Proteomes" id="UP001589793">
    <property type="component" value="Unassembled WGS sequence"/>
</dbReference>
<dbReference type="CDD" id="cd00887">
    <property type="entry name" value="MoeA"/>
    <property type="match status" value="1"/>
</dbReference>
<keyword evidence="7" id="KW-0479">Metal-binding</keyword>
<dbReference type="InterPro" id="IPR036135">
    <property type="entry name" value="MoeA_linker/N_sf"/>
</dbReference>
<evidence type="ECO:0000256" key="1">
    <source>
        <dbReference type="ARBA" id="ARBA00002901"/>
    </source>
</evidence>
<dbReference type="SMART" id="SM00852">
    <property type="entry name" value="MoCF_biosynth"/>
    <property type="match status" value="1"/>
</dbReference>
<dbReference type="InterPro" id="IPR001453">
    <property type="entry name" value="MoaB/Mog_dom"/>
</dbReference>
<dbReference type="PANTHER" id="PTHR10192">
    <property type="entry name" value="MOLYBDOPTERIN BIOSYNTHESIS PROTEIN"/>
    <property type="match status" value="1"/>
</dbReference>
<keyword evidence="4 7" id="KW-0500">Molybdenum</keyword>
<dbReference type="Gene3D" id="2.170.190.11">
    <property type="entry name" value="Molybdopterin biosynthesis moea protein, domain 3"/>
    <property type="match status" value="1"/>
</dbReference>
<proteinExistence type="inferred from homology"/>
<evidence type="ECO:0000256" key="4">
    <source>
        <dbReference type="ARBA" id="ARBA00022505"/>
    </source>
</evidence>
<dbReference type="Pfam" id="PF03453">
    <property type="entry name" value="MoeA_N"/>
    <property type="match status" value="1"/>
</dbReference>
<dbReference type="SUPFAM" id="SSF53218">
    <property type="entry name" value="Molybdenum cofactor biosynthesis proteins"/>
    <property type="match status" value="1"/>
</dbReference>
<dbReference type="Pfam" id="PF03454">
    <property type="entry name" value="MoeA_C"/>
    <property type="match status" value="1"/>
</dbReference>
<dbReference type="EC" id="2.10.1.1" evidence="7"/>
<evidence type="ECO:0000256" key="7">
    <source>
        <dbReference type="RuleBase" id="RU365090"/>
    </source>
</evidence>
<comment type="catalytic activity">
    <reaction evidence="6">
        <text>adenylyl-molybdopterin + molybdate = Mo-molybdopterin + AMP + H(+)</text>
        <dbReference type="Rhea" id="RHEA:35047"/>
        <dbReference type="ChEBI" id="CHEBI:15378"/>
        <dbReference type="ChEBI" id="CHEBI:36264"/>
        <dbReference type="ChEBI" id="CHEBI:62727"/>
        <dbReference type="ChEBI" id="CHEBI:71302"/>
        <dbReference type="ChEBI" id="CHEBI:456215"/>
        <dbReference type="EC" id="2.10.1.1"/>
    </reaction>
</comment>
<keyword evidence="5 7" id="KW-0501">Molybdenum cofactor biosynthesis</keyword>
<gene>
    <name evidence="9" type="primary">glp</name>
    <name evidence="9" type="ORF">ACFFF6_14990</name>
</gene>
<dbReference type="SUPFAM" id="SSF63882">
    <property type="entry name" value="MoeA N-terminal region -like"/>
    <property type="match status" value="1"/>
</dbReference>
<evidence type="ECO:0000256" key="3">
    <source>
        <dbReference type="ARBA" id="ARBA00010763"/>
    </source>
</evidence>
<dbReference type="PANTHER" id="PTHR10192:SF5">
    <property type="entry name" value="GEPHYRIN"/>
    <property type="match status" value="1"/>
</dbReference>
<protein>
    <recommendedName>
        <fullName evidence="7">Molybdopterin molybdenumtransferase</fullName>
        <ecNumber evidence="7">2.10.1.1</ecNumber>
    </recommendedName>
</protein>
<evidence type="ECO:0000256" key="5">
    <source>
        <dbReference type="ARBA" id="ARBA00023150"/>
    </source>
</evidence>
<evidence type="ECO:0000313" key="10">
    <source>
        <dbReference type="Proteomes" id="UP001589793"/>
    </source>
</evidence>
<sequence>MEDRSRIPLADHRDDAIALLGAHRRHRDEPVTEILLGRVCASDVRSRVDVPALDNSQMDGFAVVAADLRAPGEEVRLRAAAAIAAGQGVAGHVPGTASPIMTGAPIPTGADLVVPVEESAPGSFDALPAPGESIALRPAAVDAGRFVRRAASDTRAGDVILREGTVLTPARIAHLAACGVERVRTLAPMRALVISTGSEVRSAERSGGLLREGAAFDANGPGLAAALLEAGAEIAATATVPDDPEELRAAIGRLTAETGADLVVTSGGVSAGAYEVVRQAAELPGVRLSFPKVALQPGGPQGIGIIEIDGHRLPWLAFPGNPVSALLSLELIARPALGAPPRTMLRAPLRLEEPQSSPVALEQYRRARLLPSGEVRLVSGASSHLLGALALSDALVRIPVGVDMVHDGDMLETILLPGAGA</sequence>
<organism evidence="9 10">
    <name type="scientific">Brachybacterium hainanense</name>
    <dbReference type="NCBI Taxonomy" id="1541174"/>
    <lineage>
        <taxon>Bacteria</taxon>
        <taxon>Bacillati</taxon>
        <taxon>Actinomycetota</taxon>
        <taxon>Actinomycetes</taxon>
        <taxon>Micrococcales</taxon>
        <taxon>Dermabacteraceae</taxon>
        <taxon>Brachybacterium</taxon>
    </lineage>
</organism>
<evidence type="ECO:0000256" key="2">
    <source>
        <dbReference type="ARBA" id="ARBA00005046"/>
    </source>
</evidence>
<evidence type="ECO:0000256" key="6">
    <source>
        <dbReference type="ARBA" id="ARBA00047317"/>
    </source>
</evidence>